<feature type="region of interest" description="Disordered" evidence="1">
    <location>
        <begin position="47"/>
        <end position="66"/>
    </location>
</feature>
<gene>
    <name evidence="2" type="ORF">ZHAS_00017958</name>
</gene>
<accession>A0A084WI82</accession>
<dbReference type="AlphaFoldDB" id="A0A084WI82"/>
<dbReference type="EMBL" id="ATLV01023923">
    <property type="status" value="NOT_ANNOTATED_CDS"/>
    <property type="molecule type" value="Genomic_DNA"/>
</dbReference>
<dbReference type="EnsemblMetazoa" id="ASIC017958-RA">
    <property type="protein sequence ID" value="ASIC017958-PA"/>
    <property type="gene ID" value="ASIC017958"/>
</dbReference>
<evidence type="ECO:0000313" key="4">
    <source>
        <dbReference type="Proteomes" id="UP000030765"/>
    </source>
</evidence>
<evidence type="ECO:0000313" key="2">
    <source>
        <dbReference type="EMBL" id="KFB49926.1"/>
    </source>
</evidence>
<dbReference type="EMBL" id="KE525347">
    <property type="protein sequence ID" value="KFB49926.1"/>
    <property type="molecule type" value="Genomic_DNA"/>
</dbReference>
<reference evidence="3" key="2">
    <citation type="submission" date="2020-05" db="UniProtKB">
        <authorList>
            <consortium name="EnsemblMetazoa"/>
        </authorList>
    </citation>
    <scope>IDENTIFICATION</scope>
</reference>
<dbReference type="GO" id="GO:0016740">
    <property type="term" value="F:transferase activity"/>
    <property type="evidence" value="ECO:0007669"/>
    <property type="project" value="UniProtKB-KW"/>
</dbReference>
<organism evidence="2">
    <name type="scientific">Anopheles sinensis</name>
    <name type="common">Mosquito</name>
    <dbReference type="NCBI Taxonomy" id="74873"/>
    <lineage>
        <taxon>Eukaryota</taxon>
        <taxon>Metazoa</taxon>
        <taxon>Ecdysozoa</taxon>
        <taxon>Arthropoda</taxon>
        <taxon>Hexapoda</taxon>
        <taxon>Insecta</taxon>
        <taxon>Pterygota</taxon>
        <taxon>Neoptera</taxon>
        <taxon>Endopterygota</taxon>
        <taxon>Diptera</taxon>
        <taxon>Nematocera</taxon>
        <taxon>Culicoidea</taxon>
        <taxon>Culicidae</taxon>
        <taxon>Anophelinae</taxon>
        <taxon>Anopheles</taxon>
    </lineage>
</organism>
<name>A0A084WI82_ANOSI</name>
<protein>
    <submittedName>
        <fullName evidence="2 3">Glutathione S-transferase theta-1-like isoform 1</fullName>
    </submittedName>
</protein>
<evidence type="ECO:0000256" key="1">
    <source>
        <dbReference type="SAM" id="MobiDB-lite"/>
    </source>
</evidence>
<keyword evidence="2" id="KW-0808">Transferase</keyword>
<reference evidence="2 4" key="1">
    <citation type="journal article" date="2014" name="BMC Genomics">
        <title>Genome sequence of Anopheles sinensis provides insight into genetics basis of mosquito competence for malaria parasites.</title>
        <authorList>
            <person name="Zhou D."/>
            <person name="Zhang D."/>
            <person name="Ding G."/>
            <person name="Shi L."/>
            <person name="Hou Q."/>
            <person name="Ye Y."/>
            <person name="Xu Y."/>
            <person name="Zhou H."/>
            <person name="Xiong C."/>
            <person name="Li S."/>
            <person name="Yu J."/>
            <person name="Hong S."/>
            <person name="Yu X."/>
            <person name="Zou P."/>
            <person name="Chen C."/>
            <person name="Chang X."/>
            <person name="Wang W."/>
            <person name="Lv Y."/>
            <person name="Sun Y."/>
            <person name="Ma L."/>
            <person name="Shen B."/>
            <person name="Zhu C."/>
        </authorList>
    </citation>
    <scope>NUCLEOTIDE SEQUENCE [LARGE SCALE GENOMIC DNA]</scope>
</reference>
<dbReference type="Proteomes" id="UP000030765">
    <property type="component" value="Unassembled WGS sequence"/>
</dbReference>
<keyword evidence="4" id="KW-1185">Reference proteome</keyword>
<dbReference type="VEuPathDB" id="VectorBase:ASIC017958"/>
<sequence>MRKTEATVYGDLNALNARAHTRAAAEIGPRCATEASPSWFMSKSFEVGKRPPAKPHSATIGDRVNV</sequence>
<proteinExistence type="predicted"/>
<evidence type="ECO:0000313" key="3">
    <source>
        <dbReference type="EnsemblMetazoa" id="ASIC017958-PA"/>
    </source>
</evidence>